<dbReference type="Proteomes" id="UP001058236">
    <property type="component" value="Chromosome"/>
</dbReference>
<dbReference type="PROSITE" id="PS50231">
    <property type="entry name" value="RICIN_B_LECTIN"/>
    <property type="match status" value="1"/>
</dbReference>
<evidence type="ECO:0000256" key="1">
    <source>
        <dbReference type="SAM" id="SignalP"/>
    </source>
</evidence>
<dbReference type="InterPro" id="IPR000772">
    <property type="entry name" value="Ricin_B_lectin"/>
</dbReference>
<organism evidence="3 5">
    <name type="scientific">Streptomyces cavourensis</name>
    <dbReference type="NCBI Taxonomy" id="67258"/>
    <lineage>
        <taxon>Bacteria</taxon>
        <taxon>Bacillati</taxon>
        <taxon>Actinomycetota</taxon>
        <taxon>Actinomycetes</taxon>
        <taxon>Kitasatosporales</taxon>
        <taxon>Streptomycetaceae</taxon>
        <taxon>Streptomyces</taxon>
    </lineage>
</organism>
<dbReference type="RefSeq" id="WP_114932954.1">
    <property type="nucleotide sequence ID" value="NZ_BMSP01000028.1"/>
</dbReference>
<accession>A0AAD0Q8K0</accession>
<reference evidence="4" key="2">
    <citation type="submission" date="2022-07" db="EMBL/GenBank/DDBJ databases">
        <title>Genomic of Streptomyces cavourensis F2.</title>
        <authorList>
            <person name="Hu S."/>
            <person name="Liang W."/>
        </authorList>
    </citation>
    <scope>NUCLEOTIDE SEQUENCE</scope>
    <source>
        <strain evidence="4">F2</strain>
    </source>
</reference>
<dbReference type="Gene3D" id="2.80.10.50">
    <property type="match status" value="1"/>
</dbReference>
<feature type="domain" description="Ricin B lectin" evidence="2">
    <location>
        <begin position="33"/>
        <end position="153"/>
    </location>
</feature>
<protein>
    <submittedName>
        <fullName evidence="3">Polypeptide N-acetylgalactosaminyltransferase 2</fullName>
    </submittedName>
    <submittedName>
        <fullName evidence="4">RICIN domain-containing protein</fullName>
    </submittedName>
</protein>
<evidence type="ECO:0000313" key="6">
    <source>
        <dbReference type="Proteomes" id="UP001058236"/>
    </source>
</evidence>
<keyword evidence="6" id="KW-1185">Reference proteome</keyword>
<sequence>MARVFPRLLAPALLAVTTLALPSSPAVAVAAPSPAQLAPAAGVMCLNSNYPSTRIVNVDSCSGGSGQRWTISGEAVFQSAHPGMCLTSDYPRTRIVNVEPCNSSTRQRWTVSGEAVLQSAHPGMCLSSDYPRTRIVNVEPCNPSGIRQHWTVAGEQISMTLV</sequence>
<name>A0AAD0Q8K0_9ACTN</name>
<dbReference type="Proteomes" id="UP000253779">
    <property type="component" value="Chromosome"/>
</dbReference>
<evidence type="ECO:0000313" key="5">
    <source>
        <dbReference type="Proteomes" id="UP000253779"/>
    </source>
</evidence>
<dbReference type="Pfam" id="PF00652">
    <property type="entry name" value="Ricin_B_lectin"/>
    <property type="match status" value="1"/>
</dbReference>
<dbReference type="SMART" id="SM00458">
    <property type="entry name" value="RICIN"/>
    <property type="match status" value="1"/>
</dbReference>
<dbReference type="AlphaFoldDB" id="A0AAD0Q8K0"/>
<dbReference type="KEGG" id="scav:CVT27_25070"/>
<feature type="chain" id="PRO_5042233135" evidence="1">
    <location>
        <begin position="29"/>
        <end position="162"/>
    </location>
</feature>
<dbReference type="EMBL" id="CP030930">
    <property type="protein sequence ID" value="AXI74223.1"/>
    <property type="molecule type" value="Genomic_DNA"/>
</dbReference>
<dbReference type="GeneID" id="97761239"/>
<dbReference type="CDD" id="cd23415">
    <property type="entry name" value="beta-trefoil_Ricin_AH"/>
    <property type="match status" value="1"/>
</dbReference>
<dbReference type="SUPFAM" id="SSF50370">
    <property type="entry name" value="Ricin B-like lectins"/>
    <property type="match status" value="1"/>
</dbReference>
<evidence type="ECO:0000313" key="3">
    <source>
        <dbReference type="EMBL" id="AXI74223.1"/>
    </source>
</evidence>
<dbReference type="EMBL" id="CP101397">
    <property type="protein sequence ID" value="UTR78554.1"/>
    <property type="molecule type" value="Genomic_DNA"/>
</dbReference>
<reference evidence="3 5" key="1">
    <citation type="submission" date="2018-07" db="EMBL/GenBank/DDBJ databases">
        <title>Complete genome sequence of soil actinomycete Streptomyces cavourensis tj430.</title>
        <authorList>
            <person name="Wang P."/>
            <person name="Huang Y."/>
        </authorList>
    </citation>
    <scope>NUCLEOTIDE SEQUENCE [LARGE SCALE GENOMIC DNA]</scope>
    <source>
        <strain evidence="3 5">TJ430</strain>
    </source>
</reference>
<gene>
    <name evidence="3" type="ORF">DTW94_25295</name>
    <name evidence="4" type="ORF">NLU04_08845</name>
</gene>
<proteinExistence type="predicted"/>
<keyword evidence="1" id="KW-0732">Signal</keyword>
<evidence type="ECO:0000313" key="4">
    <source>
        <dbReference type="EMBL" id="UTR78554.1"/>
    </source>
</evidence>
<evidence type="ECO:0000259" key="2">
    <source>
        <dbReference type="SMART" id="SM00458"/>
    </source>
</evidence>
<dbReference type="InterPro" id="IPR035992">
    <property type="entry name" value="Ricin_B-like_lectins"/>
</dbReference>
<feature type="signal peptide" evidence="1">
    <location>
        <begin position="1"/>
        <end position="28"/>
    </location>
</feature>